<dbReference type="OrthoDB" id="10064411at2759"/>
<dbReference type="InterPro" id="IPR019180">
    <property type="entry name" value="Oxidoreductase-like_N"/>
</dbReference>
<accession>A0A2S6C429</accession>
<feature type="region of interest" description="Disordered" evidence="1">
    <location>
        <begin position="312"/>
        <end position="338"/>
    </location>
</feature>
<keyword evidence="4" id="KW-1185">Reference proteome</keyword>
<dbReference type="STRING" id="357750.A0A2S6C429"/>
<dbReference type="Proteomes" id="UP000237631">
    <property type="component" value="Unassembled WGS sequence"/>
</dbReference>
<reference evidence="4" key="1">
    <citation type="journal article" date="2017" name="bioRxiv">
        <title>Conservation of a gene cluster reveals novel cercosporin biosynthetic mechanisms and extends production to the genus Colletotrichum.</title>
        <authorList>
            <person name="de Jonge R."/>
            <person name="Ebert M.K."/>
            <person name="Huitt-Roehl C.R."/>
            <person name="Pal P."/>
            <person name="Suttle J.C."/>
            <person name="Spanner R.E."/>
            <person name="Neubauer J.D."/>
            <person name="Jurick W.M.II."/>
            <person name="Stott K.A."/>
            <person name="Secor G.A."/>
            <person name="Thomma B.P.H.J."/>
            <person name="Van de Peer Y."/>
            <person name="Townsend C.A."/>
            <person name="Bolton M.D."/>
        </authorList>
    </citation>
    <scope>NUCLEOTIDE SEQUENCE [LARGE SCALE GENOMIC DNA]</scope>
    <source>
        <strain evidence="4">CBS538.71</strain>
    </source>
</reference>
<protein>
    <recommendedName>
        <fullName evidence="2">Oxidoreductase-like domain-containing protein</fullName>
    </recommendedName>
</protein>
<feature type="domain" description="Oxidoreductase-like" evidence="2">
    <location>
        <begin position="172"/>
        <end position="215"/>
    </location>
</feature>
<proteinExistence type="predicted"/>
<evidence type="ECO:0000313" key="4">
    <source>
        <dbReference type="Proteomes" id="UP000237631"/>
    </source>
</evidence>
<dbReference type="PANTHER" id="PTHR21193">
    <property type="entry name" value="OXIDOREDUCTASE-LIKE DOMAIN-CONTAINING PROTEIN 1"/>
    <property type="match status" value="1"/>
</dbReference>
<sequence length="338" mass="37222">MVKEDHDPKAEELNSLTEIDVTPIKWLRSARQQSLTILTRMRTALTTLARAAESLPVAPRACCPRPWLQTRRLTRTAHRHDLLTTPRPSTFPGYEPDALDAPLHGERQHVDRPYADPSPEDLYPMTAKESPKQQAPSNQDESTLARAKRVFGDRELDALERKRIAESKSRLIAGVLVPPKPEEPDNCCMSGCVNCVWERFREELEEFATKMKEANTAQTLQRLQGQATGMMAAGANAPAHVAVSMDDDGGGSETLWSDTIPGNVAEVVEGGAGGVDEDPFAGVPIGIREFMKTEKRLKEMHRERGEKIETALDTELRPAAWSTSSRSSTTVASATSNG</sequence>
<dbReference type="Pfam" id="PF09791">
    <property type="entry name" value="Oxidored-like"/>
    <property type="match status" value="1"/>
</dbReference>
<comment type="caution">
    <text evidence="3">The sequence shown here is derived from an EMBL/GenBank/DDBJ whole genome shotgun (WGS) entry which is preliminary data.</text>
</comment>
<evidence type="ECO:0000313" key="3">
    <source>
        <dbReference type="EMBL" id="PPJ54477.1"/>
    </source>
</evidence>
<feature type="compositionally biased region" description="Polar residues" evidence="1">
    <location>
        <begin position="132"/>
        <end position="142"/>
    </location>
</feature>
<feature type="region of interest" description="Disordered" evidence="1">
    <location>
        <begin position="106"/>
        <end position="144"/>
    </location>
</feature>
<dbReference type="EMBL" id="PNEN01000562">
    <property type="protein sequence ID" value="PPJ54477.1"/>
    <property type="molecule type" value="Genomic_DNA"/>
</dbReference>
<dbReference type="AlphaFoldDB" id="A0A2S6C429"/>
<gene>
    <name evidence="3" type="ORF">CBER1_02525</name>
</gene>
<dbReference type="InterPro" id="IPR039251">
    <property type="entry name" value="OXLD1"/>
</dbReference>
<organism evidence="3 4">
    <name type="scientific">Cercospora berteroae</name>
    <dbReference type="NCBI Taxonomy" id="357750"/>
    <lineage>
        <taxon>Eukaryota</taxon>
        <taxon>Fungi</taxon>
        <taxon>Dikarya</taxon>
        <taxon>Ascomycota</taxon>
        <taxon>Pezizomycotina</taxon>
        <taxon>Dothideomycetes</taxon>
        <taxon>Dothideomycetidae</taxon>
        <taxon>Mycosphaerellales</taxon>
        <taxon>Mycosphaerellaceae</taxon>
        <taxon>Cercospora</taxon>
    </lineage>
</organism>
<name>A0A2S6C429_9PEZI</name>
<evidence type="ECO:0000259" key="2">
    <source>
        <dbReference type="Pfam" id="PF09791"/>
    </source>
</evidence>
<feature type="compositionally biased region" description="Low complexity" evidence="1">
    <location>
        <begin position="319"/>
        <end position="338"/>
    </location>
</feature>
<dbReference type="GO" id="GO:0005739">
    <property type="term" value="C:mitochondrion"/>
    <property type="evidence" value="ECO:0007669"/>
    <property type="project" value="TreeGrafter"/>
</dbReference>
<dbReference type="PANTHER" id="PTHR21193:SF3">
    <property type="entry name" value="OXIDOREDUCTASE-LIKE DOMAIN-CONTAINING PROTEIN 1"/>
    <property type="match status" value="1"/>
</dbReference>
<evidence type="ECO:0000256" key="1">
    <source>
        <dbReference type="SAM" id="MobiDB-lite"/>
    </source>
</evidence>